<keyword evidence="1" id="KW-0805">Transcription regulation</keyword>
<evidence type="ECO:0000259" key="4">
    <source>
        <dbReference type="PROSITE" id="PS50932"/>
    </source>
</evidence>
<dbReference type="PANTHER" id="PTHR30146:SF109">
    <property type="entry name" value="HTH-TYPE TRANSCRIPTIONAL REGULATOR GALS"/>
    <property type="match status" value="1"/>
</dbReference>
<dbReference type="SUPFAM" id="SSF53822">
    <property type="entry name" value="Periplasmic binding protein-like I"/>
    <property type="match status" value="1"/>
</dbReference>
<dbReference type="PANTHER" id="PTHR30146">
    <property type="entry name" value="LACI-RELATED TRANSCRIPTIONAL REPRESSOR"/>
    <property type="match status" value="1"/>
</dbReference>
<dbReference type="SMART" id="SM00354">
    <property type="entry name" value="HTH_LACI"/>
    <property type="match status" value="1"/>
</dbReference>
<reference evidence="6" key="1">
    <citation type="journal article" date="2019" name="Int. J. Syst. Evol. Microbiol.">
        <title>The Global Catalogue of Microorganisms (GCM) 10K type strain sequencing project: providing services to taxonomists for standard genome sequencing and annotation.</title>
        <authorList>
            <consortium name="The Broad Institute Genomics Platform"/>
            <consortium name="The Broad Institute Genome Sequencing Center for Infectious Disease"/>
            <person name="Wu L."/>
            <person name="Ma J."/>
        </authorList>
    </citation>
    <scope>NUCLEOTIDE SEQUENCE [LARGE SCALE GENOMIC DNA]</scope>
    <source>
        <strain evidence="6">CCUG 60524</strain>
    </source>
</reference>
<dbReference type="SUPFAM" id="SSF47413">
    <property type="entry name" value="lambda repressor-like DNA-binding domains"/>
    <property type="match status" value="1"/>
</dbReference>
<dbReference type="Gene3D" id="3.40.50.2300">
    <property type="match status" value="2"/>
</dbReference>
<dbReference type="RefSeq" id="WP_386073837.1">
    <property type="nucleotide sequence ID" value="NZ_JBHTJT010000008.1"/>
</dbReference>
<comment type="caution">
    <text evidence="5">The sequence shown here is derived from an EMBL/GenBank/DDBJ whole genome shotgun (WGS) entry which is preliminary data.</text>
</comment>
<dbReference type="InterPro" id="IPR000843">
    <property type="entry name" value="HTH_LacI"/>
</dbReference>
<dbReference type="InterPro" id="IPR001761">
    <property type="entry name" value="Peripla_BP/Lac1_sug-bd_dom"/>
</dbReference>
<dbReference type="CDD" id="cd20009">
    <property type="entry name" value="PBP1_RafR-like"/>
    <property type="match status" value="1"/>
</dbReference>
<dbReference type="CDD" id="cd01392">
    <property type="entry name" value="HTH_LacI"/>
    <property type="match status" value="1"/>
</dbReference>
<dbReference type="Proteomes" id="UP001597108">
    <property type="component" value="Unassembled WGS sequence"/>
</dbReference>
<accession>A0ABW3IQ97</accession>
<feature type="domain" description="HTH lacI-type" evidence="4">
    <location>
        <begin position="18"/>
        <end position="72"/>
    </location>
</feature>
<dbReference type="Pfam" id="PF00356">
    <property type="entry name" value="LacI"/>
    <property type="match status" value="1"/>
</dbReference>
<evidence type="ECO:0000256" key="3">
    <source>
        <dbReference type="ARBA" id="ARBA00023163"/>
    </source>
</evidence>
<dbReference type="PROSITE" id="PS50932">
    <property type="entry name" value="HTH_LACI_2"/>
    <property type="match status" value="1"/>
</dbReference>
<dbReference type="InterPro" id="IPR010982">
    <property type="entry name" value="Lambda_DNA-bd_dom_sf"/>
</dbReference>
<evidence type="ECO:0000256" key="2">
    <source>
        <dbReference type="ARBA" id="ARBA00023125"/>
    </source>
</evidence>
<evidence type="ECO:0000256" key="1">
    <source>
        <dbReference type="ARBA" id="ARBA00023015"/>
    </source>
</evidence>
<protein>
    <submittedName>
        <fullName evidence="5">LacI family transcriptional regulator</fullName>
    </submittedName>
</protein>
<proteinExistence type="predicted"/>
<sequence length="343" mass="37775">MPTGDHEQPSVRSGPPRPTLKTIAEMSGLAVATVSRALADDPKIAEATRKRVAEIARLVGYEPDRAARRLRTGRTMVINLILDPHFEVLGFGNALLVGLTGALEGTGYNLVVTPHFTEEDVLPPIRRIVTNRQADGLIFTRTAPFDERVRFLMEQGFPFVCHGRTEFTEQHPWVDHDNEAFAYAAASRLVAQGCQRICALLPPETLTFRQHLRYGLMRAVRETGVGFHIPEEVTLDSPMDRIQAWAQAIATTPDSPDGFICGGEASWLAIRNGYRAAGQGARFRAVAKSISGILSQIDAGADVIHEDIEEAGRLLGDRLLRRIAEPHLPPPQTLQAPVIQFRD</sequence>
<name>A0ABW3IQ97_9RHOB</name>
<keyword evidence="2" id="KW-0238">DNA-binding</keyword>
<dbReference type="Pfam" id="PF00532">
    <property type="entry name" value="Peripla_BP_1"/>
    <property type="match status" value="1"/>
</dbReference>
<organism evidence="5 6">
    <name type="scientific">Tropicimonas aquimaris</name>
    <dbReference type="NCBI Taxonomy" id="914152"/>
    <lineage>
        <taxon>Bacteria</taxon>
        <taxon>Pseudomonadati</taxon>
        <taxon>Pseudomonadota</taxon>
        <taxon>Alphaproteobacteria</taxon>
        <taxon>Rhodobacterales</taxon>
        <taxon>Roseobacteraceae</taxon>
        <taxon>Tropicimonas</taxon>
    </lineage>
</organism>
<gene>
    <name evidence="5" type="ORF">ACFQ2S_07515</name>
</gene>
<dbReference type="EMBL" id="JBHTJT010000008">
    <property type="protein sequence ID" value="MFD0979503.1"/>
    <property type="molecule type" value="Genomic_DNA"/>
</dbReference>
<dbReference type="Gene3D" id="1.10.260.40">
    <property type="entry name" value="lambda repressor-like DNA-binding domains"/>
    <property type="match status" value="1"/>
</dbReference>
<evidence type="ECO:0000313" key="6">
    <source>
        <dbReference type="Proteomes" id="UP001597108"/>
    </source>
</evidence>
<dbReference type="InterPro" id="IPR028082">
    <property type="entry name" value="Peripla_BP_I"/>
</dbReference>
<keyword evidence="3" id="KW-0804">Transcription</keyword>
<keyword evidence="6" id="KW-1185">Reference proteome</keyword>
<evidence type="ECO:0000313" key="5">
    <source>
        <dbReference type="EMBL" id="MFD0979503.1"/>
    </source>
</evidence>